<dbReference type="AlphaFoldDB" id="A0A1N7NMR9"/>
<dbReference type="RefSeq" id="WP_076448844.1">
    <property type="nucleotide sequence ID" value="NZ_FTOQ01000009.1"/>
</dbReference>
<reference evidence="2" key="1">
    <citation type="submission" date="2017-01" db="EMBL/GenBank/DDBJ databases">
        <authorList>
            <person name="Varghese N."/>
            <person name="Submissions S."/>
        </authorList>
    </citation>
    <scope>NUCLEOTIDE SEQUENCE [LARGE SCALE GENOMIC DNA]</scope>
    <source>
        <strain evidence="2">DSM 29430</strain>
    </source>
</reference>
<dbReference type="OrthoDB" id="7874863at2"/>
<protein>
    <submittedName>
        <fullName evidence="1">Uncharacterized protein</fullName>
    </submittedName>
</protein>
<evidence type="ECO:0000313" key="1">
    <source>
        <dbReference type="EMBL" id="SIS99723.1"/>
    </source>
</evidence>
<proteinExistence type="predicted"/>
<accession>A0A1N7NMR9</accession>
<sequence>MFAENQLTENFDDVASFVLGERAKVLSDTEWRFRMRGYGYNLRKTDLGYEVARLPQMSVLGMIEA</sequence>
<gene>
    <name evidence="1" type="ORF">SAMN05421759_10944</name>
</gene>
<keyword evidence="2" id="KW-1185">Reference proteome</keyword>
<evidence type="ECO:0000313" key="2">
    <source>
        <dbReference type="Proteomes" id="UP000186684"/>
    </source>
</evidence>
<dbReference type="STRING" id="633194.SAMN05421759_10944"/>
<name>A0A1N7NMR9_9RHOB</name>
<dbReference type="EMBL" id="FTOQ01000009">
    <property type="protein sequence ID" value="SIS99723.1"/>
    <property type="molecule type" value="Genomic_DNA"/>
</dbReference>
<organism evidence="1 2">
    <name type="scientific">Roseivivax lentus</name>
    <dbReference type="NCBI Taxonomy" id="633194"/>
    <lineage>
        <taxon>Bacteria</taxon>
        <taxon>Pseudomonadati</taxon>
        <taxon>Pseudomonadota</taxon>
        <taxon>Alphaproteobacteria</taxon>
        <taxon>Rhodobacterales</taxon>
        <taxon>Roseobacteraceae</taxon>
        <taxon>Roseivivax</taxon>
    </lineage>
</organism>
<dbReference type="Proteomes" id="UP000186684">
    <property type="component" value="Unassembled WGS sequence"/>
</dbReference>